<dbReference type="AlphaFoldDB" id="A0A7K1GNC1"/>
<comment type="caution">
    <text evidence="2">The sequence shown here is derived from an EMBL/GenBank/DDBJ whole genome shotgun (WGS) entry which is preliminary data.</text>
</comment>
<dbReference type="SUPFAM" id="SSF54427">
    <property type="entry name" value="NTF2-like"/>
    <property type="match status" value="1"/>
</dbReference>
<name>A0A7K1GNC1_9FLAO</name>
<dbReference type="EMBL" id="WMJY01000015">
    <property type="protein sequence ID" value="MTH29883.1"/>
    <property type="molecule type" value="Genomic_DNA"/>
</dbReference>
<protein>
    <submittedName>
        <fullName evidence="2">Steroid delta-isomerase</fullName>
    </submittedName>
</protein>
<evidence type="ECO:0000259" key="1">
    <source>
        <dbReference type="Pfam" id="PF12680"/>
    </source>
</evidence>
<reference evidence="2 3" key="1">
    <citation type="journal article" date="2006" name="Int. J. Syst. Evol. Microbiol.">
        <title>Myroides pelagicus sp. nov., isolated from seawater in Thailand.</title>
        <authorList>
            <person name="Yoon J."/>
            <person name="Maneerat S."/>
            <person name="Kawai F."/>
            <person name="Yokota A."/>
        </authorList>
    </citation>
    <scope>NUCLEOTIDE SEQUENCE [LARGE SCALE GENOMIC DNA]</scope>
    <source>
        <strain evidence="2 3">SM1T</strain>
    </source>
</reference>
<keyword evidence="3" id="KW-1185">Reference proteome</keyword>
<dbReference type="InterPro" id="IPR032710">
    <property type="entry name" value="NTF2-like_dom_sf"/>
</dbReference>
<evidence type="ECO:0000313" key="3">
    <source>
        <dbReference type="Proteomes" id="UP000488936"/>
    </source>
</evidence>
<feature type="domain" description="SnoaL-like" evidence="1">
    <location>
        <begin position="12"/>
        <end position="90"/>
    </location>
</feature>
<dbReference type="GO" id="GO:0016853">
    <property type="term" value="F:isomerase activity"/>
    <property type="evidence" value="ECO:0007669"/>
    <property type="project" value="UniProtKB-KW"/>
</dbReference>
<dbReference type="OrthoDB" id="9797498at2"/>
<keyword evidence="2" id="KW-0413">Isomerase</keyword>
<dbReference type="RefSeq" id="WP_155035877.1">
    <property type="nucleotide sequence ID" value="NZ_JAYMMG010000019.1"/>
</dbReference>
<proteinExistence type="predicted"/>
<sequence>MLEQSNTAEKIVQKQLDAYNQRNLADFLSLYTADIKIYNFGEEVPFIDGLQDLENIYNTVFEQSPNLHAVIKNRIVFDNKVIDQEEVSGRMGMDKVIVVVIYEVEYNLISKVTFIRKRPI</sequence>
<dbReference type="Proteomes" id="UP000488936">
    <property type="component" value="Unassembled WGS sequence"/>
</dbReference>
<dbReference type="Pfam" id="PF12680">
    <property type="entry name" value="SnoaL_2"/>
    <property type="match status" value="1"/>
</dbReference>
<gene>
    <name evidence="2" type="ORF">GJV77_08120</name>
</gene>
<accession>A0A7K1GNC1</accession>
<dbReference type="Gene3D" id="3.10.450.50">
    <property type="match status" value="1"/>
</dbReference>
<evidence type="ECO:0000313" key="2">
    <source>
        <dbReference type="EMBL" id="MTH29883.1"/>
    </source>
</evidence>
<dbReference type="InterPro" id="IPR037401">
    <property type="entry name" value="SnoaL-like"/>
</dbReference>
<organism evidence="2 3">
    <name type="scientific">Myroides pelagicus</name>
    <dbReference type="NCBI Taxonomy" id="270914"/>
    <lineage>
        <taxon>Bacteria</taxon>
        <taxon>Pseudomonadati</taxon>
        <taxon>Bacteroidota</taxon>
        <taxon>Flavobacteriia</taxon>
        <taxon>Flavobacteriales</taxon>
        <taxon>Flavobacteriaceae</taxon>
        <taxon>Myroides</taxon>
    </lineage>
</organism>